<dbReference type="RefSeq" id="WP_009529295.1">
    <property type="nucleotide sequence ID" value="NZ_JBQMYZ010000057.1"/>
</dbReference>
<gene>
    <name evidence="1" type="ORF">HMPREF9628_01292</name>
</gene>
<evidence type="ECO:0000313" key="2">
    <source>
        <dbReference type="Proteomes" id="UP000003379"/>
    </source>
</evidence>
<dbReference type="Proteomes" id="UP000003379">
    <property type="component" value="Unassembled WGS sequence"/>
</dbReference>
<accession>G9XBC5</accession>
<reference evidence="1 2" key="1">
    <citation type="submission" date="2011-08" db="EMBL/GenBank/DDBJ databases">
        <title>The Genome Sequence of Eubacteriaceae bacterium CM5.</title>
        <authorList>
            <consortium name="The Broad Institute Genome Sequencing Platform"/>
            <person name="Earl A."/>
            <person name="Ward D."/>
            <person name="Feldgarden M."/>
            <person name="Gevers D."/>
            <person name="Sizova M."/>
            <person name="Hazen A."/>
            <person name="Epstein S."/>
            <person name="Young S.K."/>
            <person name="Zeng Q."/>
            <person name="Gargeya S."/>
            <person name="Fitzgerald M."/>
            <person name="Haas B."/>
            <person name="Abouelleil A."/>
            <person name="Alvarado L."/>
            <person name="Arachchi H.M."/>
            <person name="Berlin A."/>
            <person name="Brown A."/>
            <person name="Chapman S.B."/>
            <person name="Chen Z."/>
            <person name="Dunbar C."/>
            <person name="Freedman E."/>
            <person name="Gearin G."/>
            <person name="Gellesch M."/>
            <person name="Goldberg J."/>
            <person name="Griggs A."/>
            <person name="Gujja S."/>
            <person name="Heiman D."/>
            <person name="Howarth C."/>
            <person name="Larson L."/>
            <person name="Lui A."/>
            <person name="MacDonald P.J.P."/>
            <person name="Montmayeur A."/>
            <person name="Murphy C."/>
            <person name="Neiman D."/>
            <person name="Pearson M."/>
            <person name="Priest M."/>
            <person name="Roberts A."/>
            <person name="Saif S."/>
            <person name="Shea T."/>
            <person name="Shenoy N."/>
            <person name="Sisk P."/>
            <person name="Stolte C."/>
            <person name="Sykes S."/>
            <person name="Wortman J."/>
            <person name="Nusbaum C."/>
            <person name="Birren B."/>
        </authorList>
    </citation>
    <scope>NUCLEOTIDE SEQUENCE [LARGE SCALE GENOMIC DNA]</scope>
    <source>
        <strain evidence="1 2">CM5</strain>
    </source>
</reference>
<comment type="caution">
    <text evidence="1">The sequence shown here is derived from an EMBL/GenBank/DDBJ whole genome shotgun (WGS) entry which is preliminary data.</text>
</comment>
<evidence type="ECO:0000313" key="1">
    <source>
        <dbReference type="EMBL" id="EHL19776.1"/>
    </source>
</evidence>
<sequence length="131" mass="14734">MSLVSKIAKISENANHSSAPVNIVYGKVISAKPLKIQTEQKEILDEDFLILTDSVRDYKTQISFDNPDIKQVFTTWDMPEKTESSPSKIAFKTIIKHDITVYNALKVGEGVILIRVQGGQEFIVLGRIDKR</sequence>
<dbReference type="Pfam" id="PF10844">
    <property type="entry name" value="DUF2577"/>
    <property type="match status" value="1"/>
</dbReference>
<dbReference type="AlphaFoldDB" id="G9XBC5"/>
<dbReference type="HOGENOM" id="CLU_141610_0_0_9"/>
<protein>
    <recommendedName>
        <fullName evidence="3">DUF2577 domain-containing protein</fullName>
    </recommendedName>
</protein>
<evidence type="ECO:0008006" key="3">
    <source>
        <dbReference type="Google" id="ProtNLM"/>
    </source>
</evidence>
<name>G9XBC5_9FIRM</name>
<proteinExistence type="predicted"/>
<dbReference type="InterPro" id="IPR022555">
    <property type="entry name" value="DUF2577"/>
</dbReference>
<dbReference type="EMBL" id="AFZG01000015">
    <property type="protein sequence ID" value="EHL19776.1"/>
    <property type="molecule type" value="Genomic_DNA"/>
</dbReference>
<organism evidence="1 2">
    <name type="scientific">Peptoanaerobacter stomatis</name>
    <dbReference type="NCBI Taxonomy" id="796937"/>
    <lineage>
        <taxon>Bacteria</taxon>
        <taxon>Bacillati</taxon>
        <taxon>Bacillota</taxon>
        <taxon>Clostridia</taxon>
        <taxon>Peptostreptococcales</taxon>
        <taxon>Filifactoraceae</taxon>
        <taxon>Peptoanaerobacter</taxon>
    </lineage>
</organism>